<evidence type="ECO:0000259" key="5">
    <source>
        <dbReference type="Pfam" id="PF00535"/>
    </source>
</evidence>
<dbReference type="RefSeq" id="WP_326298633.1">
    <property type="nucleotide sequence ID" value="NZ_JAYLLH010000026.1"/>
</dbReference>
<dbReference type="InterPro" id="IPR001173">
    <property type="entry name" value="Glyco_trans_2-like"/>
</dbReference>
<evidence type="ECO:0000256" key="2">
    <source>
        <dbReference type="ARBA" id="ARBA00022676"/>
    </source>
</evidence>
<keyword evidence="4" id="KW-1133">Transmembrane helix</keyword>
<proteinExistence type="inferred from homology"/>
<evidence type="ECO:0000313" key="6">
    <source>
        <dbReference type="EMBL" id="MEC3862680.1"/>
    </source>
</evidence>
<keyword evidence="4" id="KW-0812">Transmembrane</keyword>
<comment type="caution">
    <text evidence="6">The sequence shown here is derived from an EMBL/GenBank/DDBJ whole genome shotgun (WGS) entry which is preliminary data.</text>
</comment>
<dbReference type="InterPro" id="IPR029044">
    <property type="entry name" value="Nucleotide-diphossugar_trans"/>
</dbReference>
<keyword evidence="4" id="KW-0472">Membrane</keyword>
<feature type="domain" description="Glycosyltransferase 2-like" evidence="5">
    <location>
        <begin position="189"/>
        <end position="306"/>
    </location>
</feature>
<evidence type="ECO:0000256" key="4">
    <source>
        <dbReference type="SAM" id="Phobius"/>
    </source>
</evidence>
<feature type="transmembrane region" description="Helical" evidence="4">
    <location>
        <begin position="124"/>
        <end position="143"/>
    </location>
</feature>
<dbReference type="Proteomes" id="UP001348149">
    <property type="component" value="Unassembled WGS sequence"/>
</dbReference>
<organism evidence="6 7">
    <name type="scientific">Mesobacterium hydrothermale</name>
    <dbReference type="NCBI Taxonomy" id="3111907"/>
    <lineage>
        <taxon>Bacteria</taxon>
        <taxon>Pseudomonadati</taxon>
        <taxon>Pseudomonadota</taxon>
        <taxon>Alphaproteobacteria</taxon>
        <taxon>Rhodobacterales</taxon>
        <taxon>Roseobacteraceae</taxon>
        <taxon>Mesobacterium</taxon>
    </lineage>
</organism>
<dbReference type="EC" id="2.4.-.-" evidence="6"/>
<dbReference type="EMBL" id="JAYLLH010000026">
    <property type="protein sequence ID" value="MEC3862680.1"/>
    <property type="molecule type" value="Genomic_DNA"/>
</dbReference>
<name>A0ABU6HJN8_9RHOB</name>
<dbReference type="SUPFAM" id="SSF53756">
    <property type="entry name" value="UDP-Glycosyltransferase/glycogen phosphorylase"/>
    <property type="match status" value="1"/>
</dbReference>
<dbReference type="GO" id="GO:0016757">
    <property type="term" value="F:glycosyltransferase activity"/>
    <property type="evidence" value="ECO:0007669"/>
    <property type="project" value="UniProtKB-KW"/>
</dbReference>
<dbReference type="Pfam" id="PF00535">
    <property type="entry name" value="Glycos_transf_2"/>
    <property type="match status" value="1"/>
</dbReference>
<dbReference type="Pfam" id="PF13692">
    <property type="entry name" value="Glyco_trans_1_4"/>
    <property type="match status" value="1"/>
</dbReference>
<keyword evidence="7" id="KW-1185">Reference proteome</keyword>
<accession>A0ABU6HJN8</accession>
<dbReference type="PANTHER" id="PTHR43179">
    <property type="entry name" value="RHAMNOSYLTRANSFERASE WBBL"/>
    <property type="match status" value="1"/>
</dbReference>
<reference evidence="6 7" key="1">
    <citation type="submission" date="2024-01" db="EMBL/GenBank/DDBJ databases">
        <title>Mesobacterium rodlantinim sp. nov., isolated from shallow sea hydrothermal systems off Kueishantao Island.</title>
        <authorList>
            <person name="Su Z."/>
            <person name="Tang K."/>
        </authorList>
    </citation>
    <scope>NUCLEOTIDE SEQUENCE [LARGE SCALE GENOMIC DNA]</scope>
    <source>
        <strain evidence="6 7">TK19101</strain>
    </source>
</reference>
<keyword evidence="2 6" id="KW-0328">Glycosyltransferase</keyword>
<protein>
    <submittedName>
        <fullName evidence="6">Glycosyltransferase</fullName>
        <ecNumber evidence="6">2.4.-.-</ecNumber>
    </submittedName>
</protein>
<dbReference type="Gene3D" id="3.90.550.10">
    <property type="entry name" value="Spore Coat Polysaccharide Biosynthesis Protein SpsA, Chain A"/>
    <property type="match status" value="1"/>
</dbReference>
<dbReference type="Gene3D" id="3.40.50.2000">
    <property type="entry name" value="Glycogen Phosphorylase B"/>
    <property type="match status" value="1"/>
</dbReference>
<sequence>MLVGRVLRIFRRYADGCLSLARPGGPLLSAGGQTHGRLDRIALVRNRLHVEGWSAAPRIGLRQGRHTVWTRPELARPGSDWRGFALDVPFEPGPFTILAEGKGHDGETDFAGFGARRVAWRRGLLFLPYLLAIAGLAPVIWRWKRHGDLGAREVVKERLYLTDTTPAVDMDSSALFGPVPPAGSAAAVLVMPVYNAFATLTEALERIATLSGPDWQLIVIEDASTDPQVRPWLRDWAASHPDHVTLLENDANLGFIATVNRGLTVAQGLAPDLPVVLVNSDVLVPEGWLPRLLAPLADPDVASVTPWSNDAEIFTVPAICARHDLPAGLGDALDRAARSLRPQPAVHAPTGVGFCMVLGPRFLRAHPQLDTAFGRGYGEETDWCQKARALGGVHLCATDLFVEHRGGQSFGSADKVRLLERNGAEIRRRYPRYDAEVQDFIRADPLAAARLALGLSWAALSAGDAVPVYLAHAMGGGAEHWLRGQIAQRLASGGAAVVLRVGQGRRWRIELHAPQGITQGLTEDLALVEALIARLPRRRVIYSCGVGDRDALELPGLLLRLAGHDGPDPQPVEVMIHDFFPVSPSYTLLGADGVWHGLPLPGTAAGDNPAHVYERPGGARVALADWQAAWGALMAAAARVTVFSDNSRQLVAQTYPQAEQSLIVRPHPLPAPPPRIAPGQPADGVPVLAALGNIGAQKGAAVLQALSRDLARSGQARLVVIGHIDPDYALAAPARVHGSYELRDLPGLVARYGVSAWLIPSVWPETFSFTTHEALATGLPVIAFDLGAQGDAVARAVAAGAPGAVLPMTDPPRLDPADLLAVLEARRPPAPTRNTVLETDPG</sequence>
<evidence type="ECO:0000256" key="1">
    <source>
        <dbReference type="ARBA" id="ARBA00006739"/>
    </source>
</evidence>
<dbReference type="SUPFAM" id="SSF53448">
    <property type="entry name" value="Nucleotide-diphospho-sugar transferases"/>
    <property type="match status" value="1"/>
</dbReference>
<gene>
    <name evidence="6" type="ORF">VK792_15420</name>
</gene>
<dbReference type="PANTHER" id="PTHR43179:SF12">
    <property type="entry name" value="GALACTOFURANOSYLTRANSFERASE GLFT2"/>
    <property type="match status" value="1"/>
</dbReference>
<evidence type="ECO:0000256" key="3">
    <source>
        <dbReference type="ARBA" id="ARBA00022679"/>
    </source>
</evidence>
<comment type="similarity">
    <text evidence="1">Belongs to the glycosyltransferase 2 family.</text>
</comment>
<keyword evidence="3 6" id="KW-0808">Transferase</keyword>
<evidence type="ECO:0000313" key="7">
    <source>
        <dbReference type="Proteomes" id="UP001348149"/>
    </source>
</evidence>